<comment type="similarity">
    <text evidence="1 4">Belongs to the metallophosphoesterase superfamily. YfcE family.</text>
</comment>
<feature type="domain" description="Calcineurin-like phosphoesterase" evidence="5">
    <location>
        <begin position="4"/>
        <end position="165"/>
    </location>
</feature>
<dbReference type="SUPFAM" id="SSF56300">
    <property type="entry name" value="Metallo-dependent phosphatases"/>
    <property type="match status" value="1"/>
</dbReference>
<evidence type="ECO:0000259" key="5">
    <source>
        <dbReference type="Pfam" id="PF12850"/>
    </source>
</evidence>
<evidence type="ECO:0000256" key="3">
    <source>
        <dbReference type="ARBA" id="ARBA00022801"/>
    </source>
</evidence>
<evidence type="ECO:0000313" key="7">
    <source>
        <dbReference type="Proteomes" id="UP000002593"/>
    </source>
</evidence>
<reference evidence="6 7" key="1">
    <citation type="journal article" date="2007" name="Archaea">
        <title>The genome of Hyperthermus butylicus: a sulfur-reducing, peptide fermenting, neutrophilic Crenarchaeote growing up to 108 degrees C.</title>
        <authorList>
            <person name="Brugger K."/>
            <person name="Chen L."/>
            <person name="Stark M."/>
            <person name="Zibat A."/>
            <person name="Redder P."/>
            <person name="Ruepp A."/>
            <person name="Awayez M."/>
            <person name="She Q."/>
            <person name="Garrett R.A."/>
            <person name="Klenk H.P."/>
        </authorList>
    </citation>
    <scope>NUCLEOTIDE SEQUENCE [LARGE SCALE GENOMIC DNA]</scope>
    <source>
        <strain evidence="7">DSM 5456 / JCM 9403 / PLM1-5</strain>
    </source>
</reference>
<keyword evidence="3" id="KW-0378">Hydrolase</keyword>
<dbReference type="InterPro" id="IPR020935">
    <property type="entry name" value="PdiEstase_YfcE_CS"/>
</dbReference>
<dbReference type="InterPro" id="IPR029052">
    <property type="entry name" value="Metallo-depent_PP-like"/>
</dbReference>
<proteinExistence type="inferred from homology"/>
<dbReference type="eggNOG" id="arCOG01141">
    <property type="taxonomic scope" value="Archaea"/>
</dbReference>
<evidence type="ECO:0000313" key="6">
    <source>
        <dbReference type="EMBL" id="ABM80549.1"/>
    </source>
</evidence>
<dbReference type="EMBL" id="CP000493">
    <property type="protein sequence ID" value="ABM80549.1"/>
    <property type="molecule type" value="Genomic_DNA"/>
</dbReference>
<dbReference type="PROSITE" id="PS01269">
    <property type="entry name" value="UPF0025"/>
    <property type="match status" value="1"/>
</dbReference>
<comment type="cofactor">
    <cofactor evidence="4">
        <name>a divalent metal cation</name>
        <dbReference type="ChEBI" id="CHEBI:60240"/>
    </cofactor>
</comment>
<dbReference type="EnsemblBacteria" id="ABM80549">
    <property type="protein sequence ID" value="ABM80549"/>
    <property type="gene ID" value="Hbut_0693"/>
</dbReference>
<dbReference type="AlphaFoldDB" id="A2BKN8"/>
<dbReference type="EC" id="3.1.4.-" evidence="4"/>
<dbReference type="STRING" id="415426.Hbut_0693"/>
<gene>
    <name evidence="6" type="ordered locus">Hbut_0693</name>
</gene>
<dbReference type="Gene3D" id="3.60.21.10">
    <property type="match status" value="1"/>
</dbReference>
<dbReference type="GO" id="GO:0046872">
    <property type="term" value="F:metal ion binding"/>
    <property type="evidence" value="ECO:0007669"/>
    <property type="project" value="UniProtKB-KW"/>
</dbReference>
<accession>A2BKN8</accession>
<dbReference type="PANTHER" id="PTHR43165">
    <property type="entry name" value="METALLOPHOSPHOESTERASE"/>
    <property type="match status" value="1"/>
</dbReference>
<dbReference type="HOGENOM" id="CLU_063749_4_0_2"/>
<dbReference type="KEGG" id="hbu:Hbut_0693"/>
<dbReference type="InterPro" id="IPR024654">
    <property type="entry name" value="Calcineurin-like_PHP_lpxH"/>
</dbReference>
<dbReference type="InterPro" id="IPR041802">
    <property type="entry name" value="MPP_YfcE"/>
</dbReference>
<evidence type="ECO:0000256" key="1">
    <source>
        <dbReference type="ARBA" id="ARBA00008950"/>
    </source>
</evidence>
<protein>
    <recommendedName>
        <fullName evidence="4">Phosphoesterase</fullName>
        <ecNumber evidence="4">3.1.4.-</ecNumber>
    </recommendedName>
</protein>
<dbReference type="Pfam" id="PF12850">
    <property type="entry name" value="Metallophos_2"/>
    <property type="match status" value="1"/>
</dbReference>
<organism evidence="6 7">
    <name type="scientific">Hyperthermus butylicus (strain DSM 5456 / JCM 9403 / PLM1-5)</name>
    <dbReference type="NCBI Taxonomy" id="415426"/>
    <lineage>
        <taxon>Archaea</taxon>
        <taxon>Thermoproteota</taxon>
        <taxon>Thermoprotei</taxon>
        <taxon>Desulfurococcales</taxon>
        <taxon>Pyrodictiaceae</taxon>
        <taxon>Hyperthermus</taxon>
    </lineage>
</organism>
<name>A2BKN8_HYPBU</name>
<dbReference type="InterPro" id="IPR000979">
    <property type="entry name" value="Phosphodiesterase_MJ0936/Vps29"/>
</dbReference>
<dbReference type="InterPro" id="IPR053193">
    <property type="entry name" value="MetalloPDE_YfcE-like"/>
</dbReference>
<keyword evidence="2 4" id="KW-0479">Metal-binding</keyword>
<dbReference type="CDD" id="cd00841">
    <property type="entry name" value="MPP_YfcE"/>
    <property type="match status" value="1"/>
</dbReference>
<dbReference type="PANTHER" id="PTHR43165:SF1">
    <property type="entry name" value="PHOSPHODIESTERASE MJ0936"/>
    <property type="match status" value="1"/>
</dbReference>
<dbReference type="Proteomes" id="UP000002593">
    <property type="component" value="Chromosome"/>
</dbReference>
<evidence type="ECO:0000256" key="2">
    <source>
        <dbReference type="ARBA" id="ARBA00022723"/>
    </source>
</evidence>
<sequence>MADMLVGLVSDTHDDVSAARRAAEVFSRHGVEVVLHLGDVVAPFTLKVFGEAGIRRLYAVYGNNCGERLGLQRLAVQYGYRIEEWPLLVEAGNRRILMLHGVGSQEKTRELVEALAASQRYDVVAYGHTHQVDVRRVGGVLVVNPGEACGCLTGRKTVAILDTETLSVEIVELS</sequence>
<dbReference type="GO" id="GO:0016787">
    <property type="term" value="F:hydrolase activity"/>
    <property type="evidence" value="ECO:0007669"/>
    <property type="project" value="UniProtKB-UniRule"/>
</dbReference>
<evidence type="ECO:0000256" key="4">
    <source>
        <dbReference type="RuleBase" id="RU362039"/>
    </source>
</evidence>
<keyword evidence="7" id="KW-1185">Reference proteome</keyword>
<dbReference type="NCBIfam" id="TIGR00040">
    <property type="entry name" value="yfcE"/>
    <property type="match status" value="1"/>
</dbReference>